<dbReference type="AlphaFoldDB" id="A0A9W7XSI5"/>
<dbReference type="EMBL" id="JANBOI010003654">
    <property type="protein sequence ID" value="KAJ1718222.1"/>
    <property type="molecule type" value="Genomic_DNA"/>
</dbReference>
<organism evidence="2 3">
    <name type="scientific">Coemansia biformis</name>
    <dbReference type="NCBI Taxonomy" id="1286918"/>
    <lineage>
        <taxon>Eukaryota</taxon>
        <taxon>Fungi</taxon>
        <taxon>Fungi incertae sedis</taxon>
        <taxon>Zoopagomycota</taxon>
        <taxon>Kickxellomycotina</taxon>
        <taxon>Kickxellomycetes</taxon>
        <taxon>Kickxellales</taxon>
        <taxon>Kickxellaceae</taxon>
        <taxon>Coemansia</taxon>
    </lineage>
</organism>
<reference evidence="2" key="1">
    <citation type="submission" date="2022-07" db="EMBL/GenBank/DDBJ databases">
        <title>Phylogenomic reconstructions and comparative analyses of Kickxellomycotina fungi.</title>
        <authorList>
            <person name="Reynolds N.K."/>
            <person name="Stajich J.E."/>
            <person name="Barry K."/>
            <person name="Grigoriev I.V."/>
            <person name="Crous P."/>
            <person name="Smith M.E."/>
        </authorList>
    </citation>
    <scope>NUCLEOTIDE SEQUENCE</scope>
    <source>
        <strain evidence="2">BCRC 34381</strain>
    </source>
</reference>
<comment type="caution">
    <text evidence="2">The sequence shown here is derived from an EMBL/GenBank/DDBJ whole genome shotgun (WGS) entry which is preliminary data.</text>
</comment>
<accession>A0A9W7XSI5</accession>
<feature type="non-terminal residue" evidence="2">
    <location>
        <position position="83"/>
    </location>
</feature>
<evidence type="ECO:0000313" key="3">
    <source>
        <dbReference type="Proteomes" id="UP001143981"/>
    </source>
</evidence>
<sequence>TEEAADGRGCAATVWAHEAAGTGHGHGRRCCAVPGNTARGSVRRACCCADSQRKGRQQAAGRPGRRNFGAGGPVERTASHARS</sequence>
<evidence type="ECO:0000313" key="2">
    <source>
        <dbReference type="EMBL" id="KAJ1718222.1"/>
    </source>
</evidence>
<keyword evidence="3" id="KW-1185">Reference proteome</keyword>
<protein>
    <submittedName>
        <fullName evidence="2">Uncharacterized protein</fullName>
    </submittedName>
</protein>
<evidence type="ECO:0000256" key="1">
    <source>
        <dbReference type="SAM" id="MobiDB-lite"/>
    </source>
</evidence>
<feature type="region of interest" description="Disordered" evidence="1">
    <location>
        <begin position="51"/>
        <end position="83"/>
    </location>
</feature>
<feature type="non-terminal residue" evidence="2">
    <location>
        <position position="1"/>
    </location>
</feature>
<proteinExistence type="predicted"/>
<name>A0A9W7XSI5_9FUNG</name>
<gene>
    <name evidence="2" type="ORF">LPJ61_006750</name>
</gene>
<dbReference type="Proteomes" id="UP001143981">
    <property type="component" value="Unassembled WGS sequence"/>
</dbReference>